<evidence type="ECO:0000256" key="10">
    <source>
        <dbReference type="RuleBase" id="RU367032"/>
    </source>
</evidence>
<feature type="coiled-coil region" evidence="11">
    <location>
        <begin position="125"/>
        <end position="152"/>
    </location>
</feature>
<evidence type="ECO:0000256" key="3">
    <source>
        <dbReference type="ARBA" id="ARBA00022927"/>
    </source>
</evidence>
<feature type="region of interest" description="Disordered" evidence="12">
    <location>
        <begin position="300"/>
        <end position="336"/>
    </location>
</feature>
<dbReference type="OrthoDB" id="5549158at2759"/>
<dbReference type="InterPro" id="IPR025655">
    <property type="entry name" value="PEX14"/>
</dbReference>
<keyword evidence="5 10" id="KW-0472">Membrane</keyword>
<comment type="subcellular location">
    <subcellularLocation>
        <location evidence="9 10">Peroxisome membrane</location>
    </subcellularLocation>
</comment>
<evidence type="ECO:0000256" key="9">
    <source>
        <dbReference type="ARBA" id="ARBA00046271"/>
    </source>
</evidence>
<evidence type="ECO:0000256" key="2">
    <source>
        <dbReference type="ARBA" id="ARBA00022448"/>
    </source>
</evidence>
<accession>A0A0B7N4N1</accession>
<evidence type="ECO:0000256" key="6">
    <source>
        <dbReference type="ARBA" id="ARBA00023140"/>
    </source>
</evidence>
<keyword evidence="6 10" id="KW-0576">Peroxisome</keyword>
<feature type="compositionally biased region" description="Low complexity" evidence="12">
    <location>
        <begin position="304"/>
        <end position="336"/>
    </location>
</feature>
<sequence>MREELITSAISFLSDPKVQSAPLAKKVSFLESKGMTSEEIEEAMARANGKAASVPVAAAASNVPQGAMIQQPGMMMQHAPPPLPPRPAYDWRDIFIAAVLAGGVGYGVWTLAKRLFGPWFQVPTQKELEEDKEKLDAQFQAVENSLNEIKDQTNTALTTVTSQTKKVDDSITNLETVLKELKEGDAQRDEEFKNVKVDIDALKELVPKTLERNKEAQNAVLLDLQNEMKSLKSLLVSRRATSSVLDQVSSSTPSTPTATTATTPLPATATSASVASPTDGLSSRLSATINNSGARAGIPAWQMAASQSSANNNTSTTSSSAESPKAEASGSSSTAN</sequence>
<dbReference type="Gene3D" id="1.10.10.10">
    <property type="entry name" value="Winged helix-like DNA-binding domain superfamily/Winged helix DNA-binding domain"/>
    <property type="match status" value="1"/>
</dbReference>
<evidence type="ECO:0000259" key="13">
    <source>
        <dbReference type="Pfam" id="PF04695"/>
    </source>
</evidence>
<dbReference type="Proteomes" id="UP000054107">
    <property type="component" value="Unassembled WGS sequence"/>
</dbReference>
<dbReference type="PANTHER" id="PTHR23058:SF0">
    <property type="entry name" value="PEROXISOMAL MEMBRANE PROTEIN PEX14"/>
    <property type="match status" value="1"/>
</dbReference>
<keyword evidence="3 10" id="KW-0653">Protein transport</keyword>
<feature type="compositionally biased region" description="Low complexity" evidence="12">
    <location>
        <begin position="249"/>
        <end position="278"/>
    </location>
</feature>
<reference evidence="14 15" key="1">
    <citation type="submission" date="2014-09" db="EMBL/GenBank/DDBJ databases">
        <authorList>
            <person name="Ellenberger Sabrina"/>
        </authorList>
    </citation>
    <scope>NUCLEOTIDE SEQUENCE [LARGE SCALE GENOMIC DNA]</scope>
    <source>
        <strain evidence="14 15">CBS 412.66</strain>
    </source>
</reference>
<evidence type="ECO:0000256" key="12">
    <source>
        <dbReference type="SAM" id="MobiDB-lite"/>
    </source>
</evidence>
<feature type="region of interest" description="Disordered" evidence="12">
    <location>
        <begin position="243"/>
        <end position="287"/>
    </location>
</feature>
<dbReference type="EMBL" id="LN724120">
    <property type="protein sequence ID" value="CEP10440.1"/>
    <property type="molecule type" value="Genomic_DNA"/>
</dbReference>
<evidence type="ECO:0000256" key="11">
    <source>
        <dbReference type="SAM" id="Coils"/>
    </source>
</evidence>
<feature type="domain" description="Peroxisome membrane anchor protein Pex14p N-terminal" evidence="13">
    <location>
        <begin position="2"/>
        <end position="46"/>
    </location>
</feature>
<keyword evidence="11" id="KW-0175">Coiled coil</keyword>
<dbReference type="GO" id="GO:0005778">
    <property type="term" value="C:peroxisomal membrane"/>
    <property type="evidence" value="ECO:0007669"/>
    <property type="project" value="UniProtKB-SubCell"/>
</dbReference>
<comment type="similarity">
    <text evidence="1 10">Belongs to the peroxin-14 family.</text>
</comment>
<evidence type="ECO:0000256" key="5">
    <source>
        <dbReference type="ARBA" id="ARBA00023136"/>
    </source>
</evidence>
<dbReference type="InterPro" id="IPR006785">
    <property type="entry name" value="Pex14_N"/>
</dbReference>
<dbReference type="GO" id="GO:0005102">
    <property type="term" value="F:signaling receptor binding"/>
    <property type="evidence" value="ECO:0007669"/>
    <property type="project" value="TreeGrafter"/>
</dbReference>
<keyword evidence="15" id="KW-1185">Reference proteome</keyword>
<evidence type="ECO:0000256" key="1">
    <source>
        <dbReference type="ARBA" id="ARBA00005443"/>
    </source>
</evidence>
<proteinExistence type="inferred from homology"/>
<dbReference type="PANTHER" id="PTHR23058">
    <property type="entry name" value="PEROXISOMAL MEMBRANE PROTEIN PEX14"/>
    <property type="match status" value="1"/>
</dbReference>
<keyword evidence="2 10" id="KW-0813">Transport</keyword>
<organism evidence="14 15">
    <name type="scientific">Parasitella parasitica</name>
    <dbReference type="NCBI Taxonomy" id="35722"/>
    <lineage>
        <taxon>Eukaryota</taxon>
        <taxon>Fungi</taxon>
        <taxon>Fungi incertae sedis</taxon>
        <taxon>Mucoromycota</taxon>
        <taxon>Mucoromycotina</taxon>
        <taxon>Mucoromycetes</taxon>
        <taxon>Mucorales</taxon>
        <taxon>Mucorineae</taxon>
        <taxon>Mucoraceae</taxon>
        <taxon>Parasitella</taxon>
    </lineage>
</organism>
<evidence type="ECO:0000256" key="4">
    <source>
        <dbReference type="ARBA" id="ARBA00023010"/>
    </source>
</evidence>
<keyword evidence="4" id="KW-0811">Translocation</keyword>
<evidence type="ECO:0000313" key="15">
    <source>
        <dbReference type="Proteomes" id="UP000054107"/>
    </source>
</evidence>
<feature type="coiled-coil region" evidence="11">
    <location>
        <begin position="199"/>
        <end position="234"/>
    </location>
</feature>
<name>A0A0B7N4N1_9FUNG</name>
<dbReference type="InterPro" id="IPR036388">
    <property type="entry name" value="WH-like_DNA-bd_sf"/>
</dbReference>
<comment type="function">
    <text evidence="10">Component of the PEX13-PEX14 docking complex, a translocon channel that specifically mediates the import of peroxisomal cargo proteins bound to PEX5 receptor. The PEX13-PEX14 docking complex forms a large import pore which can be opened to a diameter of about 9 nm. Mechanistically, PEX5 receptor along with cargo proteins associates with the PEX14 subunit of the PEX13-PEX14 docking complex in the cytosol, leading to the insertion of the receptor into the organelle membrane with the concomitant translocation of the cargo into the peroxisome matrix.</text>
</comment>
<dbReference type="STRING" id="35722.A0A0B7N4N1"/>
<evidence type="ECO:0000256" key="7">
    <source>
        <dbReference type="ARBA" id="ARBA00029502"/>
    </source>
</evidence>
<evidence type="ECO:0000313" key="14">
    <source>
        <dbReference type="EMBL" id="CEP10440.1"/>
    </source>
</evidence>
<dbReference type="GO" id="GO:0016560">
    <property type="term" value="P:protein import into peroxisome matrix, docking"/>
    <property type="evidence" value="ECO:0007669"/>
    <property type="project" value="UniProtKB-UniRule"/>
</dbReference>
<gene>
    <name evidence="14" type="primary">PARPA_04122.1 scaffold 11792</name>
</gene>
<evidence type="ECO:0000256" key="8">
    <source>
        <dbReference type="ARBA" id="ARBA00029691"/>
    </source>
</evidence>
<dbReference type="GO" id="GO:1990429">
    <property type="term" value="C:peroxisomal importomer complex"/>
    <property type="evidence" value="ECO:0007669"/>
    <property type="project" value="TreeGrafter"/>
</dbReference>
<dbReference type="AlphaFoldDB" id="A0A0B7N4N1"/>
<protein>
    <recommendedName>
        <fullName evidence="7 10">Peroxisomal membrane protein PEX14</fullName>
    </recommendedName>
    <alternativeName>
        <fullName evidence="8 10">Peroxin-14</fullName>
    </alternativeName>
</protein>
<dbReference type="Pfam" id="PF04695">
    <property type="entry name" value="Pex14_N"/>
    <property type="match status" value="1"/>
</dbReference>